<dbReference type="AlphaFoldDB" id="A0A7H1PV09"/>
<dbReference type="Proteomes" id="UP000516422">
    <property type="component" value="Chromosome"/>
</dbReference>
<dbReference type="EMBL" id="CP051006">
    <property type="protein sequence ID" value="QNT91889.1"/>
    <property type="molecule type" value="Genomic_DNA"/>
</dbReference>
<evidence type="ECO:0000256" key="1">
    <source>
        <dbReference type="SAM" id="MobiDB-lite"/>
    </source>
</evidence>
<evidence type="ECO:0000313" key="3">
    <source>
        <dbReference type="Proteomes" id="UP000516422"/>
    </source>
</evidence>
<feature type="compositionally biased region" description="Basic and acidic residues" evidence="1">
    <location>
        <begin position="27"/>
        <end position="37"/>
    </location>
</feature>
<evidence type="ECO:0000313" key="2">
    <source>
        <dbReference type="EMBL" id="QNT91889.1"/>
    </source>
</evidence>
<reference evidence="2 3" key="1">
    <citation type="submission" date="2020-04" db="EMBL/GenBank/DDBJ databases">
        <title>Characterization and engineering of Streptomyces griseofuscus DSM40191 as a potential heterologous host for expression of BGCs.</title>
        <authorList>
            <person name="Gren T."/>
            <person name="Whitford C.M."/>
            <person name="Mohite O.S."/>
            <person name="Joergensen T.S."/>
            <person name="Nielsen J.B."/>
            <person name="Lee S.Y."/>
            <person name="Weber T."/>
        </authorList>
    </citation>
    <scope>NUCLEOTIDE SEQUENCE [LARGE SCALE GENOMIC DNA]</scope>
    <source>
        <strain evidence="2 3">DSM 40191</strain>
    </source>
</reference>
<dbReference type="KEGG" id="sgf:HEP81_01560"/>
<organism evidence="2 3">
    <name type="scientific">Streptomyces griseofuscus</name>
    <dbReference type="NCBI Taxonomy" id="146922"/>
    <lineage>
        <taxon>Bacteria</taxon>
        <taxon>Bacillati</taxon>
        <taxon>Actinomycetota</taxon>
        <taxon>Actinomycetes</taxon>
        <taxon>Kitasatosporales</taxon>
        <taxon>Streptomycetaceae</taxon>
        <taxon>Streptomyces</taxon>
    </lineage>
</organism>
<proteinExistence type="predicted"/>
<accession>A0A7H1PV09</accession>
<name>A0A7H1PV09_9ACTN</name>
<gene>
    <name evidence="2" type="ORF">HEP81_01560</name>
</gene>
<feature type="compositionally biased region" description="Polar residues" evidence="1">
    <location>
        <begin position="1"/>
        <end position="15"/>
    </location>
</feature>
<feature type="region of interest" description="Disordered" evidence="1">
    <location>
        <begin position="1"/>
        <end position="37"/>
    </location>
</feature>
<sequence length="37" mass="3985">MTAPNTRIPGTTSLTKDIETPPLTTRDVADEATRSAR</sequence>
<protein>
    <submittedName>
        <fullName evidence="2">Uncharacterized protein</fullName>
    </submittedName>
</protein>